<sequence length="134" mass="14819">MKLRAEEQYAHRSAEGDEYLLPDARPAGGISQTRHPQDGHAAADAGYHEKSEGPESQVPSRHQEVLGVFNLLGSESSNGDEPYEIDSNNNQRGNIHIHHHLKAHIRSRIEMNTGTMMIPMNVSVGSPKIRLIPP</sequence>
<reference evidence="2" key="1">
    <citation type="journal article" date="2015" name="Proc. Natl. Acad. Sci. U.S.A.">
        <title>Networks of energetic and metabolic interactions define dynamics in microbial communities.</title>
        <authorList>
            <person name="Embree M."/>
            <person name="Liu J.K."/>
            <person name="Al-Bassam M.M."/>
            <person name="Zengler K."/>
        </authorList>
    </citation>
    <scope>NUCLEOTIDE SEQUENCE</scope>
</reference>
<comment type="caution">
    <text evidence="2">The sequence shown here is derived from an EMBL/GenBank/DDBJ whole genome shotgun (WGS) entry which is preliminary data.</text>
</comment>
<gene>
    <name evidence="2" type="ORF">ASZ90_014096</name>
</gene>
<name>A0A0W8F5V2_9ZZZZ</name>
<dbReference type="AlphaFoldDB" id="A0A0W8F5V2"/>
<proteinExistence type="predicted"/>
<organism evidence="2">
    <name type="scientific">hydrocarbon metagenome</name>
    <dbReference type="NCBI Taxonomy" id="938273"/>
    <lineage>
        <taxon>unclassified sequences</taxon>
        <taxon>metagenomes</taxon>
        <taxon>ecological metagenomes</taxon>
    </lineage>
</organism>
<protein>
    <submittedName>
        <fullName evidence="2">Uncharacterized protein</fullName>
    </submittedName>
</protein>
<feature type="compositionally biased region" description="Basic and acidic residues" evidence="1">
    <location>
        <begin position="1"/>
        <end position="15"/>
    </location>
</feature>
<evidence type="ECO:0000313" key="2">
    <source>
        <dbReference type="EMBL" id="KUG16220.1"/>
    </source>
</evidence>
<dbReference type="EMBL" id="LNQE01001507">
    <property type="protein sequence ID" value="KUG16220.1"/>
    <property type="molecule type" value="Genomic_DNA"/>
</dbReference>
<feature type="region of interest" description="Disordered" evidence="1">
    <location>
        <begin position="1"/>
        <end position="60"/>
    </location>
</feature>
<evidence type="ECO:0000256" key="1">
    <source>
        <dbReference type="SAM" id="MobiDB-lite"/>
    </source>
</evidence>
<accession>A0A0W8F5V2</accession>